<protein>
    <recommendedName>
        <fullName evidence="6">Aspartyl/glutamyl-tRNA(Asn/Gln) amidotransferase subunit C</fullName>
        <shortName evidence="6">Asp/Glu-ADT subunit C</shortName>
        <ecNumber evidence="6">6.3.5.-</ecNumber>
    </recommendedName>
</protein>
<dbReference type="Proteomes" id="UP000294581">
    <property type="component" value="Unassembled WGS sequence"/>
</dbReference>
<dbReference type="GO" id="GO:0070681">
    <property type="term" value="P:glutaminyl-tRNAGln biosynthesis via transamidation"/>
    <property type="evidence" value="ECO:0007669"/>
    <property type="project" value="TreeGrafter"/>
</dbReference>
<comment type="function">
    <text evidence="3 6">Allows the formation of correctly charged Asn-tRNA(Asn) or Gln-tRNA(Gln) through the transamidation of misacylated Asp-tRNA(Asn) or Glu-tRNA(Gln) in organisms which lack either or both of asparaginyl-tRNA or glutaminyl-tRNA synthetases. The reaction takes place in the presence of glutamine and ATP through an activated phospho-Asp-tRNA(Asn) or phospho-Glu-tRNA(Gln).</text>
</comment>
<reference evidence="8 9" key="1">
    <citation type="submission" date="2019-03" db="EMBL/GenBank/DDBJ databases">
        <title>Genomic Encyclopedia of Type Strains, Phase IV (KMG-IV): sequencing the most valuable type-strain genomes for metagenomic binning, comparative biology and taxonomic classification.</title>
        <authorList>
            <person name="Goeker M."/>
        </authorList>
    </citation>
    <scope>NUCLEOTIDE SEQUENCE [LARGE SCALE GENOMIC DNA]</scope>
    <source>
        <strain evidence="8 9">DSM 17974</strain>
    </source>
</reference>
<organism evidence="8 9">
    <name type="scientific">Alicyclobacillus sacchari</name>
    <dbReference type="NCBI Taxonomy" id="392010"/>
    <lineage>
        <taxon>Bacteria</taxon>
        <taxon>Bacillati</taxon>
        <taxon>Bacillota</taxon>
        <taxon>Bacilli</taxon>
        <taxon>Bacillales</taxon>
        <taxon>Alicyclobacillaceae</taxon>
        <taxon>Alicyclobacillus</taxon>
    </lineage>
</organism>
<accession>A0A4R8LKJ7</accession>
<evidence type="ECO:0000313" key="8">
    <source>
        <dbReference type="EMBL" id="TDY44616.1"/>
    </source>
</evidence>
<dbReference type="HAMAP" id="MF_00122">
    <property type="entry name" value="GatC"/>
    <property type="match status" value="1"/>
</dbReference>
<evidence type="ECO:0000313" key="9">
    <source>
        <dbReference type="Proteomes" id="UP000294581"/>
    </source>
</evidence>
<dbReference type="NCBIfam" id="TIGR00135">
    <property type="entry name" value="gatC"/>
    <property type="match status" value="1"/>
</dbReference>
<evidence type="ECO:0000256" key="1">
    <source>
        <dbReference type="ARBA" id="ARBA00010757"/>
    </source>
</evidence>
<dbReference type="PANTHER" id="PTHR15004:SF0">
    <property type="entry name" value="GLUTAMYL-TRNA(GLN) AMIDOTRANSFERASE SUBUNIT C, MITOCHONDRIAL"/>
    <property type="match status" value="1"/>
</dbReference>
<keyword evidence="6" id="KW-0648">Protein biosynthesis</keyword>
<dbReference type="SUPFAM" id="SSF141000">
    <property type="entry name" value="Glu-tRNAGln amidotransferase C subunit"/>
    <property type="match status" value="1"/>
</dbReference>
<keyword evidence="9" id="KW-1185">Reference proteome</keyword>
<keyword evidence="8" id="KW-0808">Transferase</keyword>
<dbReference type="AlphaFoldDB" id="A0A4R8LKJ7"/>
<evidence type="ECO:0000256" key="6">
    <source>
        <dbReference type="HAMAP-Rule" id="MF_00122"/>
    </source>
</evidence>
<dbReference type="Gene3D" id="1.10.20.60">
    <property type="entry name" value="Glu-tRNAGln amidotransferase C subunit, N-terminal domain"/>
    <property type="match status" value="1"/>
</dbReference>
<keyword evidence="6" id="KW-0067">ATP-binding</keyword>
<comment type="caution">
    <text evidence="8">The sequence shown here is derived from an EMBL/GenBank/DDBJ whole genome shotgun (WGS) entry which is preliminary data.</text>
</comment>
<dbReference type="Pfam" id="PF02686">
    <property type="entry name" value="GatC"/>
    <property type="match status" value="1"/>
</dbReference>
<dbReference type="PANTHER" id="PTHR15004">
    <property type="entry name" value="GLUTAMYL-TRNA(GLN) AMIDOTRANSFERASE SUBUNIT C, MITOCHONDRIAL"/>
    <property type="match status" value="1"/>
</dbReference>
<keyword evidence="6" id="KW-0547">Nucleotide-binding</keyword>
<evidence type="ECO:0000256" key="5">
    <source>
        <dbReference type="ARBA" id="ARBA00047913"/>
    </source>
</evidence>
<dbReference type="GO" id="GO:0050567">
    <property type="term" value="F:glutaminyl-tRNA synthase (glutamine-hydrolyzing) activity"/>
    <property type="evidence" value="ECO:0007669"/>
    <property type="project" value="UniProtKB-UniRule"/>
</dbReference>
<comment type="similarity">
    <text evidence="1 6">Belongs to the GatC family.</text>
</comment>
<evidence type="ECO:0000256" key="4">
    <source>
        <dbReference type="ARBA" id="ARBA00047380"/>
    </source>
</evidence>
<gene>
    <name evidence="6" type="primary">gatC</name>
    <name evidence="8" type="ORF">C7445_109115</name>
</gene>
<comment type="subunit">
    <text evidence="2 6">Heterotrimer of A, B and C subunits.</text>
</comment>
<dbReference type="GO" id="GO:0006450">
    <property type="term" value="P:regulation of translational fidelity"/>
    <property type="evidence" value="ECO:0007669"/>
    <property type="project" value="InterPro"/>
</dbReference>
<evidence type="ECO:0000256" key="3">
    <source>
        <dbReference type="ARBA" id="ARBA00024799"/>
    </source>
</evidence>
<evidence type="ECO:0000256" key="2">
    <source>
        <dbReference type="ARBA" id="ARBA00011123"/>
    </source>
</evidence>
<dbReference type="InterPro" id="IPR036113">
    <property type="entry name" value="Asp/Glu-ADT_sf_sub_c"/>
</dbReference>
<dbReference type="GO" id="GO:0016740">
    <property type="term" value="F:transferase activity"/>
    <property type="evidence" value="ECO:0007669"/>
    <property type="project" value="UniProtKB-KW"/>
</dbReference>
<dbReference type="GO" id="GO:0005524">
    <property type="term" value="F:ATP binding"/>
    <property type="evidence" value="ECO:0007669"/>
    <property type="project" value="UniProtKB-KW"/>
</dbReference>
<proteinExistence type="inferred from homology"/>
<comment type="catalytic activity">
    <reaction evidence="5 6">
        <text>L-glutamyl-tRNA(Gln) + L-glutamine + ATP + H2O = L-glutaminyl-tRNA(Gln) + L-glutamate + ADP + phosphate + H(+)</text>
        <dbReference type="Rhea" id="RHEA:17521"/>
        <dbReference type="Rhea" id="RHEA-COMP:9681"/>
        <dbReference type="Rhea" id="RHEA-COMP:9684"/>
        <dbReference type="ChEBI" id="CHEBI:15377"/>
        <dbReference type="ChEBI" id="CHEBI:15378"/>
        <dbReference type="ChEBI" id="CHEBI:29985"/>
        <dbReference type="ChEBI" id="CHEBI:30616"/>
        <dbReference type="ChEBI" id="CHEBI:43474"/>
        <dbReference type="ChEBI" id="CHEBI:58359"/>
        <dbReference type="ChEBI" id="CHEBI:78520"/>
        <dbReference type="ChEBI" id="CHEBI:78521"/>
        <dbReference type="ChEBI" id="CHEBI:456216"/>
    </reaction>
</comment>
<dbReference type="RefSeq" id="WP_134160031.1">
    <property type="nucleotide sequence ID" value="NZ_SORF01000009.1"/>
</dbReference>
<keyword evidence="6" id="KW-0436">Ligase</keyword>
<sequence length="100" mass="10921">MKITEETVSHVARLARLAMPPEDLRQLAPQLSDILEYAEQLQQVNMEGVEPTSHPFQEVNVLREDAVRPSLPRDLALANAPEQEAGQVRVPAVLEGSGGA</sequence>
<dbReference type="OrthoDB" id="9813938at2"/>
<dbReference type="EMBL" id="SORF01000009">
    <property type="protein sequence ID" value="TDY44616.1"/>
    <property type="molecule type" value="Genomic_DNA"/>
</dbReference>
<dbReference type="GO" id="GO:0006412">
    <property type="term" value="P:translation"/>
    <property type="evidence" value="ECO:0007669"/>
    <property type="project" value="UniProtKB-UniRule"/>
</dbReference>
<dbReference type="InterPro" id="IPR003837">
    <property type="entry name" value="GatC"/>
</dbReference>
<dbReference type="GO" id="GO:0050566">
    <property type="term" value="F:asparaginyl-tRNA synthase (glutamine-hydrolyzing) activity"/>
    <property type="evidence" value="ECO:0007669"/>
    <property type="project" value="RHEA"/>
</dbReference>
<dbReference type="EC" id="6.3.5.-" evidence="6"/>
<name>A0A4R8LKJ7_9BACL</name>
<feature type="region of interest" description="Disordered" evidence="7">
    <location>
        <begin position="78"/>
        <end position="100"/>
    </location>
</feature>
<comment type="catalytic activity">
    <reaction evidence="4 6">
        <text>L-aspartyl-tRNA(Asn) + L-glutamine + ATP + H2O = L-asparaginyl-tRNA(Asn) + L-glutamate + ADP + phosphate + 2 H(+)</text>
        <dbReference type="Rhea" id="RHEA:14513"/>
        <dbReference type="Rhea" id="RHEA-COMP:9674"/>
        <dbReference type="Rhea" id="RHEA-COMP:9677"/>
        <dbReference type="ChEBI" id="CHEBI:15377"/>
        <dbReference type="ChEBI" id="CHEBI:15378"/>
        <dbReference type="ChEBI" id="CHEBI:29985"/>
        <dbReference type="ChEBI" id="CHEBI:30616"/>
        <dbReference type="ChEBI" id="CHEBI:43474"/>
        <dbReference type="ChEBI" id="CHEBI:58359"/>
        <dbReference type="ChEBI" id="CHEBI:78515"/>
        <dbReference type="ChEBI" id="CHEBI:78516"/>
        <dbReference type="ChEBI" id="CHEBI:456216"/>
    </reaction>
</comment>
<evidence type="ECO:0000256" key="7">
    <source>
        <dbReference type="SAM" id="MobiDB-lite"/>
    </source>
</evidence>